<evidence type="ECO:0000313" key="1">
    <source>
        <dbReference type="EMBL" id="OWY97875.1"/>
    </source>
</evidence>
<keyword evidence="2" id="KW-1185">Reference proteome</keyword>
<accession>A0A225UWM0</accession>
<sequence>MERYDKVPSFLRSFARENPGSTVSCQLDTKGRFFRAFMSFGALIGGQDNWVPILECDGTHMKHAKYNGVCLLLVGKDGDWGNIPVADLYTKRQLTILSGFSQAAFKLE</sequence>
<evidence type="ECO:0000313" key="2">
    <source>
        <dbReference type="Proteomes" id="UP000198211"/>
    </source>
</evidence>
<proteinExistence type="predicted"/>
<dbReference type="OrthoDB" id="128140at2759"/>
<protein>
    <submittedName>
        <fullName evidence="1">Uncharacterized protein</fullName>
    </submittedName>
</protein>
<gene>
    <name evidence="1" type="ORF">PHMEG_00031488</name>
</gene>
<name>A0A225UWM0_9STRA</name>
<dbReference type="EMBL" id="NBNE01009976">
    <property type="protein sequence ID" value="OWY97875.1"/>
    <property type="molecule type" value="Genomic_DNA"/>
</dbReference>
<reference evidence="2" key="1">
    <citation type="submission" date="2017-03" db="EMBL/GenBank/DDBJ databases">
        <title>Phytopthora megakarya and P. palmivora, two closely related causual agents of cacao black pod achieved similar genome size and gene model numbers by different mechanisms.</title>
        <authorList>
            <person name="Ali S."/>
            <person name="Shao J."/>
            <person name="Larry D.J."/>
            <person name="Kronmiller B."/>
            <person name="Shen D."/>
            <person name="Strem M.D."/>
            <person name="Melnick R.L."/>
            <person name="Guiltinan M.J."/>
            <person name="Tyler B.M."/>
            <person name="Meinhardt L.W."/>
            <person name="Bailey B.A."/>
        </authorList>
    </citation>
    <scope>NUCLEOTIDE SEQUENCE [LARGE SCALE GENOMIC DNA]</scope>
    <source>
        <strain evidence="2">zdho120</strain>
    </source>
</reference>
<comment type="caution">
    <text evidence="1">The sequence shown here is derived from an EMBL/GenBank/DDBJ whole genome shotgun (WGS) entry which is preliminary data.</text>
</comment>
<dbReference type="Proteomes" id="UP000198211">
    <property type="component" value="Unassembled WGS sequence"/>
</dbReference>
<organism evidence="1 2">
    <name type="scientific">Phytophthora megakarya</name>
    <dbReference type="NCBI Taxonomy" id="4795"/>
    <lineage>
        <taxon>Eukaryota</taxon>
        <taxon>Sar</taxon>
        <taxon>Stramenopiles</taxon>
        <taxon>Oomycota</taxon>
        <taxon>Peronosporomycetes</taxon>
        <taxon>Peronosporales</taxon>
        <taxon>Peronosporaceae</taxon>
        <taxon>Phytophthora</taxon>
    </lineage>
</organism>
<dbReference type="AlphaFoldDB" id="A0A225UWM0"/>